<feature type="region of interest" description="Disordered" evidence="1">
    <location>
        <begin position="93"/>
        <end position="116"/>
    </location>
</feature>
<sequence>MTLDKNDMDQDELDGYAEDTGGINQSSSKEFSKENKPKETPFDGRQTVQIERKESSSEINDEEPDKNEISYLQSNKTACPMRVDWKLVIRRKSSTLEQSAQPTNQPTKKKGQKDFQ</sequence>
<protein>
    <submittedName>
        <fullName evidence="2">Uncharacterized protein</fullName>
    </submittedName>
</protein>
<evidence type="ECO:0000256" key="1">
    <source>
        <dbReference type="SAM" id="MobiDB-lite"/>
    </source>
</evidence>
<dbReference type="EMBL" id="CP045891">
    <property type="protein sequence ID" value="QQP58148.1"/>
    <property type="molecule type" value="Genomic_DNA"/>
</dbReference>
<reference evidence="3" key="1">
    <citation type="submission" date="2021-01" db="EMBL/GenBank/DDBJ databases">
        <title>Caligus Genome Assembly.</title>
        <authorList>
            <person name="Gallardo-Escarate C."/>
        </authorList>
    </citation>
    <scope>NUCLEOTIDE SEQUENCE [LARGE SCALE GENOMIC DNA]</scope>
</reference>
<gene>
    <name evidence="2" type="ORF">FKW44_003374</name>
</gene>
<proteinExistence type="predicted"/>
<dbReference type="AlphaFoldDB" id="A0A7T8KLW1"/>
<keyword evidence="3" id="KW-1185">Reference proteome</keyword>
<feature type="compositionally biased region" description="Basic and acidic residues" evidence="1">
    <location>
        <begin position="30"/>
        <end position="42"/>
    </location>
</feature>
<organism evidence="2 3">
    <name type="scientific">Caligus rogercresseyi</name>
    <name type="common">Sea louse</name>
    <dbReference type="NCBI Taxonomy" id="217165"/>
    <lineage>
        <taxon>Eukaryota</taxon>
        <taxon>Metazoa</taxon>
        <taxon>Ecdysozoa</taxon>
        <taxon>Arthropoda</taxon>
        <taxon>Crustacea</taxon>
        <taxon>Multicrustacea</taxon>
        <taxon>Hexanauplia</taxon>
        <taxon>Copepoda</taxon>
        <taxon>Siphonostomatoida</taxon>
        <taxon>Caligidae</taxon>
        <taxon>Caligus</taxon>
    </lineage>
</organism>
<accession>A0A7T8KLW1</accession>
<evidence type="ECO:0000313" key="3">
    <source>
        <dbReference type="Proteomes" id="UP000595437"/>
    </source>
</evidence>
<evidence type="ECO:0000313" key="2">
    <source>
        <dbReference type="EMBL" id="QQP58148.1"/>
    </source>
</evidence>
<name>A0A7T8KLW1_CALRO</name>
<dbReference type="Proteomes" id="UP000595437">
    <property type="component" value="Chromosome 2"/>
</dbReference>
<feature type="compositionally biased region" description="Basic residues" evidence="1">
    <location>
        <begin position="107"/>
        <end position="116"/>
    </location>
</feature>
<feature type="compositionally biased region" description="Polar residues" evidence="1">
    <location>
        <begin position="95"/>
        <end position="106"/>
    </location>
</feature>
<feature type="region of interest" description="Disordered" evidence="1">
    <location>
        <begin position="1"/>
        <end position="68"/>
    </location>
</feature>